<reference evidence="1 2" key="1">
    <citation type="submission" date="2005-09" db="EMBL/GenBank/DDBJ databases">
        <authorList>
            <person name="Mural R.J."/>
            <person name="Li P.W."/>
            <person name="Adams M.D."/>
            <person name="Amanatides P.G."/>
            <person name="Baden-Tillson H."/>
            <person name="Barnstead M."/>
            <person name="Chin S.H."/>
            <person name="Dew I."/>
            <person name="Evans C.A."/>
            <person name="Ferriera S."/>
            <person name="Flanigan M."/>
            <person name="Fosler C."/>
            <person name="Glodek A."/>
            <person name="Gu Z."/>
            <person name="Holt R.A."/>
            <person name="Jennings D."/>
            <person name="Kraft C.L."/>
            <person name="Lu F."/>
            <person name="Nguyen T."/>
            <person name="Nusskern D.R."/>
            <person name="Pfannkoch C.M."/>
            <person name="Sitter C."/>
            <person name="Sutton G.G."/>
            <person name="Venter J.C."/>
            <person name="Wang Z."/>
            <person name="Woodage T."/>
            <person name="Zheng X.H."/>
            <person name="Zhong F."/>
        </authorList>
    </citation>
    <scope>NUCLEOTIDE SEQUENCE [LARGE SCALE GENOMIC DNA]</scope>
    <source>
        <strain>BN</strain>
        <strain evidence="2">Sprague-Dawley</strain>
    </source>
</reference>
<accession>A6KIA4</accession>
<organism evidence="1 2">
    <name type="scientific">Rattus norvegicus</name>
    <name type="common">Rat</name>
    <dbReference type="NCBI Taxonomy" id="10116"/>
    <lineage>
        <taxon>Eukaryota</taxon>
        <taxon>Metazoa</taxon>
        <taxon>Chordata</taxon>
        <taxon>Craniata</taxon>
        <taxon>Vertebrata</taxon>
        <taxon>Euteleostomi</taxon>
        <taxon>Mammalia</taxon>
        <taxon>Eutheria</taxon>
        <taxon>Euarchontoglires</taxon>
        <taxon>Glires</taxon>
        <taxon>Rodentia</taxon>
        <taxon>Myomorpha</taxon>
        <taxon>Muroidea</taxon>
        <taxon>Muridae</taxon>
        <taxon>Murinae</taxon>
        <taxon>Rattus</taxon>
    </lineage>
</organism>
<dbReference type="Proteomes" id="UP000234681">
    <property type="component" value="Chromosome 3"/>
</dbReference>
<sequence>MLSFRKMCTTYVLSVKELSTYRKSPLIKHSEKKRTKKKKKFWFDQSFFGIYARWILAEPTLHCGYVFVFTRC</sequence>
<evidence type="ECO:0000313" key="1">
    <source>
        <dbReference type="EMBL" id="EDL85851.1"/>
    </source>
</evidence>
<protein>
    <submittedName>
        <fullName evidence="1">RCG37483</fullName>
    </submittedName>
</protein>
<dbReference type="EMBL" id="CH474050">
    <property type="protein sequence ID" value="EDL85851.1"/>
    <property type="molecule type" value="Genomic_DNA"/>
</dbReference>
<evidence type="ECO:0000313" key="2">
    <source>
        <dbReference type="Proteomes" id="UP000234681"/>
    </source>
</evidence>
<dbReference type="AlphaFoldDB" id="A6KIA4"/>
<gene>
    <name evidence="1" type="ORF">rCG_37483</name>
</gene>
<proteinExistence type="predicted"/>
<name>A6KIA4_RAT</name>